<sequence length="221" mass="25921">MRKEKDRDGEVVVMESFSHMGMRTRAKTLAAMSETASKNNPTTPKTVVTKKRKNETSTCFLDCTQRREKTPSSSLRQESDEQESMERPTSVSRHRSMSEMKTPSEAEIDEFFSTAEKDEQRRFTDKFNFDIRKDLPLKGRYEWYYFGVIGEMKINMDLGRKEEGARFILEKGKRQVTTQKREIIEQETKDARGDVLQWWVRTCRREEFTVCIGSGAQLDVW</sequence>
<evidence type="ECO:0000313" key="5">
    <source>
        <dbReference type="EMBL" id="KAF9622507.1"/>
    </source>
</evidence>
<accession>A0A835MAJ3</accession>
<feature type="region of interest" description="Disordered" evidence="3">
    <location>
        <begin position="23"/>
        <end position="103"/>
    </location>
</feature>
<organism evidence="5 6">
    <name type="scientific">Coptis chinensis</name>
    <dbReference type="NCBI Taxonomy" id="261450"/>
    <lineage>
        <taxon>Eukaryota</taxon>
        <taxon>Viridiplantae</taxon>
        <taxon>Streptophyta</taxon>
        <taxon>Embryophyta</taxon>
        <taxon>Tracheophyta</taxon>
        <taxon>Spermatophyta</taxon>
        <taxon>Magnoliopsida</taxon>
        <taxon>Ranunculales</taxon>
        <taxon>Ranunculaceae</taxon>
        <taxon>Coptidoideae</taxon>
        <taxon>Coptis</taxon>
    </lineage>
</organism>
<comment type="caution">
    <text evidence="5">The sequence shown here is derived from an EMBL/GenBank/DDBJ whole genome shotgun (WGS) entry which is preliminary data.</text>
</comment>
<keyword evidence="2" id="KW-0649">Protein kinase inhibitor</keyword>
<dbReference type="Pfam" id="PF02234">
    <property type="entry name" value="CDI"/>
    <property type="match status" value="1"/>
</dbReference>
<evidence type="ECO:0000313" key="6">
    <source>
        <dbReference type="Proteomes" id="UP000631114"/>
    </source>
</evidence>
<dbReference type="Proteomes" id="UP000631114">
    <property type="component" value="Unassembled WGS sequence"/>
</dbReference>
<dbReference type="AlphaFoldDB" id="A0A835MAJ3"/>
<dbReference type="PANTHER" id="PTHR46776">
    <property type="entry name" value="CYCLIN-DEPENDENT KINASE INHIBITOR 4-RELATED"/>
    <property type="match status" value="1"/>
</dbReference>
<dbReference type="InterPro" id="IPR044898">
    <property type="entry name" value="CDI_dom_sf"/>
</dbReference>
<evidence type="ECO:0000256" key="1">
    <source>
        <dbReference type="ARBA" id="ARBA00010274"/>
    </source>
</evidence>
<dbReference type="Gene3D" id="4.10.365.10">
    <property type="entry name" value="p27"/>
    <property type="match status" value="1"/>
</dbReference>
<proteinExistence type="inferred from homology"/>
<evidence type="ECO:0000256" key="2">
    <source>
        <dbReference type="ARBA" id="ARBA00023013"/>
    </source>
</evidence>
<dbReference type="InterPro" id="IPR044275">
    <property type="entry name" value="KRP"/>
</dbReference>
<comment type="similarity">
    <text evidence="1">Belongs to the CDI family. ICK/KRP subfamily.</text>
</comment>
<gene>
    <name evidence="5" type="ORF">IFM89_031911</name>
</gene>
<feature type="domain" description="Cyclin-dependent kinase inhibitor" evidence="4">
    <location>
        <begin position="103"/>
        <end position="143"/>
    </location>
</feature>
<keyword evidence="6" id="KW-1185">Reference proteome</keyword>
<evidence type="ECO:0000259" key="4">
    <source>
        <dbReference type="Pfam" id="PF02234"/>
    </source>
</evidence>
<dbReference type="InterPro" id="IPR003175">
    <property type="entry name" value="CDI_dom"/>
</dbReference>
<reference evidence="5 6" key="1">
    <citation type="submission" date="2020-10" db="EMBL/GenBank/DDBJ databases">
        <title>The Coptis chinensis genome and diversification of protoberbering-type alkaloids.</title>
        <authorList>
            <person name="Wang B."/>
            <person name="Shu S."/>
            <person name="Song C."/>
            <person name="Liu Y."/>
        </authorList>
    </citation>
    <scope>NUCLEOTIDE SEQUENCE [LARGE SCALE GENOMIC DNA]</scope>
    <source>
        <strain evidence="5">HL-2020</strain>
        <tissue evidence="5">Leaf</tissue>
    </source>
</reference>
<protein>
    <recommendedName>
        <fullName evidence="4">Cyclin-dependent kinase inhibitor domain-containing protein</fullName>
    </recommendedName>
</protein>
<dbReference type="GO" id="GO:0051726">
    <property type="term" value="P:regulation of cell cycle"/>
    <property type="evidence" value="ECO:0007669"/>
    <property type="project" value="InterPro"/>
</dbReference>
<dbReference type="EMBL" id="JADFTS010000002">
    <property type="protein sequence ID" value="KAF9622507.1"/>
    <property type="molecule type" value="Genomic_DNA"/>
</dbReference>
<dbReference type="GO" id="GO:0004861">
    <property type="term" value="F:cyclin-dependent protein serine/threonine kinase inhibitor activity"/>
    <property type="evidence" value="ECO:0007669"/>
    <property type="project" value="InterPro"/>
</dbReference>
<dbReference type="OrthoDB" id="9940972at2759"/>
<dbReference type="GO" id="GO:0005634">
    <property type="term" value="C:nucleus"/>
    <property type="evidence" value="ECO:0007669"/>
    <property type="project" value="InterPro"/>
</dbReference>
<evidence type="ECO:0000256" key="3">
    <source>
        <dbReference type="SAM" id="MobiDB-lite"/>
    </source>
</evidence>
<feature type="compositionally biased region" description="Low complexity" evidence="3">
    <location>
        <begin position="38"/>
        <end position="47"/>
    </location>
</feature>
<name>A0A835MAJ3_9MAGN</name>